<evidence type="ECO:0000313" key="3">
    <source>
        <dbReference type="Proteomes" id="UP000246740"/>
    </source>
</evidence>
<evidence type="ECO:0000313" key="2">
    <source>
        <dbReference type="EMBL" id="PWY98551.1"/>
    </source>
</evidence>
<dbReference type="InParanoid" id="A0A317XKH0"/>
<reference evidence="2 3" key="1">
    <citation type="journal article" date="2018" name="Mol. Biol. Evol.">
        <title>Broad Genomic Sampling Reveals a Smut Pathogenic Ancestry of the Fungal Clade Ustilaginomycotina.</title>
        <authorList>
            <person name="Kijpornyongpan T."/>
            <person name="Mondo S.J."/>
            <person name="Barry K."/>
            <person name="Sandor L."/>
            <person name="Lee J."/>
            <person name="Lipzen A."/>
            <person name="Pangilinan J."/>
            <person name="LaButti K."/>
            <person name="Hainaut M."/>
            <person name="Henrissat B."/>
            <person name="Grigoriev I.V."/>
            <person name="Spatafora J.W."/>
            <person name="Aime M.C."/>
        </authorList>
    </citation>
    <scope>NUCLEOTIDE SEQUENCE [LARGE SCALE GENOMIC DNA]</scope>
    <source>
        <strain evidence="2 3">MCA 3645</strain>
    </source>
</reference>
<dbReference type="Proteomes" id="UP000246740">
    <property type="component" value="Unassembled WGS sequence"/>
</dbReference>
<gene>
    <name evidence="2" type="ORF">BCV70DRAFT_201867</name>
</gene>
<feature type="compositionally biased region" description="Basic and acidic residues" evidence="1">
    <location>
        <begin position="8"/>
        <end position="17"/>
    </location>
</feature>
<feature type="compositionally biased region" description="Polar residues" evidence="1">
    <location>
        <begin position="35"/>
        <end position="50"/>
    </location>
</feature>
<name>A0A317XKH0_9BASI</name>
<sequence length="223" mass="23420">MGMSGVDTDGKPDDHQHGRGQGQGQGQGQPLEQPYQHQEPSLTVSVAQPQSSGSGSGSDVGCTAPSTRFAYAADATPAFRTQLGSLAALLTRVRADPRLLQQSWPRLRGVKTALDSGKRVGAGAGRHRGLPLSLVIPILKSEWHNDGTWPLDCSIPGHGIGIATGTGTDIGSNEQQEKQKPTSMSTPAQAHVPPQDPSPDQIATAYRSRGIAVPDAIPVLDDW</sequence>
<protein>
    <submittedName>
        <fullName evidence="2">Uncharacterized protein</fullName>
    </submittedName>
</protein>
<feature type="region of interest" description="Disordered" evidence="1">
    <location>
        <begin position="1"/>
        <end position="60"/>
    </location>
</feature>
<evidence type="ECO:0000256" key="1">
    <source>
        <dbReference type="SAM" id="MobiDB-lite"/>
    </source>
</evidence>
<dbReference type="OrthoDB" id="3366194at2759"/>
<proteinExistence type="predicted"/>
<dbReference type="AlphaFoldDB" id="A0A317XKH0"/>
<feature type="region of interest" description="Disordered" evidence="1">
    <location>
        <begin position="166"/>
        <end position="204"/>
    </location>
</feature>
<accession>A0A317XKH0</accession>
<organism evidence="2 3">
    <name type="scientific">Testicularia cyperi</name>
    <dbReference type="NCBI Taxonomy" id="1882483"/>
    <lineage>
        <taxon>Eukaryota</taxon>
        <taxon>Fungi</taxon>
        <taxon>Dikarya</taxon>
        <taxon>Basidiomycota</taxon>
        <taxon>Ustilaginomycotina</taxon>
        <taxon>Ustilaginomycetes</taxon>
        <taxon>Ustilaginales</taxon>
        <taxon>Anthracoideaceae</taxon>
        <taxon>Testicularia</taxon>
    </lineage>
</organism>
<keyword evidence="3" id="KW-1185">Reference proteome</keyword>
<dbReference type="EMBL" id="KZ819198">
    <property type="protein sequence ID" value="PWY98551.1"/>
    <property type="molecule type" value="Genomic_DNA"/>
</dbReference>